<dbReference type="InterPro" id="IPR036568">
    <property type="entry name" value="GGCT-like_sf"/>
</dbReference>
<evidence type="ECO:0000256" key="2">
    <source>
        <dbReference type="PIRSR" id="PIRSR617939-1"/>
    </source>
</evidence>
<organism evidence="5 6">
    <name type="scientific">Hydrogenophaga crassostreae</name>
    <dbReference type="NCBI Taxonomy" id="1763535"/>
    <lineage>
        <taxon>Bacteria</taxon>
        <taxon>Pseudomonadati</taxon>
        <taxon>Pseudomonadota</taxon>
        <taxon>Betaproteobacteria</taxon>
        <taxon>Burkholderiales</taxon>
        <taxon>Comamonadaceae</taxon>
        <taxon>Hydrogenophaga</taxon>
    </lineage>
</organism>
<feature type="binding site" evidence="3">
    <location>
        <position position="123"/>
    </location>
    <ligand>
        <name>substrate</name>
    </ligand>
</feature>
<dbReference type="CDD" id="cd06661">
    <property type="entry name" value="GGCT_like"/>
    <property type="match status" value="1"/>
</dbReference>
<evidence type="ECO:0000256" key="3">
    <source>
        <dbReference type="PIRSR" id="PIRSR617939-2"/>
    </source>
</evidence>
<feature type="binding site" evidence="3">
    <location>
        <begin position="7"/>
        <end position="12"/>
    </location>
    <ligand>
        <name>substrate</name>
    </ligand>
</feature>
<dbReference type="PANTHER" id="PTHR12935:SF0">
    <property type="entry name" value="GAMMA-GLUTAMYLCYCLOTRANSFERASE"/>
    <property type="match status" value="1"/>
</dbReference>
<gene>
    <name evidence="5" type="ORF">LPB072_20315</name>
</gene>
<dbReference type="GO" id="GO:0003839">
    <property type="term" value="F:gamma-glutamylcyclotransferase activity"/>
    <property type="evidence" value="ECO:0007669"/>
    <property type="project" value="InterPro"/>
</dbReference>
<protein>
    <recommendedName>
        <fullName evidence="4">Gamma-glutamylcyclotransferase AIG2-like domain-containing protein</fullName>
    </recommendedName>
</protein>
<dbReference type="OrthoDB" id="5401862at2"/>
<feature type="domain" description="Gamma-glutamylcyclotransferase AIG2-like" evidence="4">
    <location>
        <begin position="7"/>
        <end position="112"/>
    </location>
</feature>
<dbReference type="KEGG" id="hyl:LPB072_20315"/>
<proteinExistence type="predicted"/>
<accession>A0A1D8P0D0</accession>
<dbReference type="PANTHER" id="PTHR12935">
    <property type="entry name" value="GAMMA-GLUTAMYLCYCLOTRANSFERASE"/>
    <property type="match status" value="1"/>
</dbReference>
<dbReference type="Gene3D" id="3.10.490.10">
    <property type="entry name" value="Gamma-glutamyl cyclotransferase-like"/>
    <property type="match status" value="1"/>
</dbReference>
<feature type="active site" description="Proton acceptor" evidence="2">
    <location>
        <position position="83"/>
    </location>
</feature>
<evidence type="ECO:0000259" key="4">
    <source>
        <dbReference type="Pfam" id="PF06094"/>
    </source>
</evidence>
<sequence>MPPTFHYFAYGSNLLSARLIERTPSARVVGPAMLDRHELRWHMAAADGSGKCDVVPVDGTGSRVLGVVYEVAVSEKPHLDTAETLGVGYAEREATVQIGGRSLDIWLYYALEIDAGAVPYDWYKALVLSGAKEHALESGYIRMLEAVAAKPDADTLRSDRHFSLAKAHHIQADQAR</sequence>
<dbReference type="InterPro" id="IPR009288">
    <property type="entry name" value="AIG2-like_dom"/>
</dbReference>
<dbReference type="Pfam" id="PF06094">
    <property type="entry name" value="GGACT"/>
    <property type="match status" value="1"/>
</dbReference>
<evidence type="ECO:0000256" key="1">
    <source>
        <dbReference type="ARBA" id="ARBA00023239"/>
    </source>
</evidence>
<dbReference type="STRING" id="1763535.LPB072_20315"/>
<name>A0A1D8P0D0_9BURK</name>
<dbReference type="SUPFAM" id="SSF110857">
    <property type="entry name" value="Gamma-glutamyl cyclotransferase-like"/>
    <property type="match status" value="1"/>
</dbReference>
<evidence type="ECO:0000313" key="5">
    <source>
        <dbReference type="EMBL" id="AOW14811.1"/>
    </source>
</evidence>
<dbReference type="InterPro" id="IPR017939">
    <property type="entry name" value="G-Glutamylcylcotransferase"/>
</dbReference>
<dbReference type="AlphaFoldDB" id="A0A1D8P0D0"/>
<dbReference type="InterPro" id="IPR013024">
    <property type="entry name" value="GGCT-like"/>
</dbReference>
<evidence type="ECO:0000313" key="6">
    <source>
        <dbReference type="Proteomes" id="UP000185680"/>
    </source>
</evidence>
<dbReference type="EMBL" id="CP017476">
    <property type="protein sequence ID" value="AOW14811.1"/>
    <property type="molecule type" value="Genomic_DNA"/>
</dbReference>
<reference evidence="5 6" key="1">
    <citation type="submission" date="2016-10" db="EMBL/GenBank/DDBJ databases">
        <title>Hydorgenophaga sp. LPB0072 isolated from gastropod.</title>
        <authorList>
            <person name="Kim E."/>
            <person name="Yi H."/>
        </authorList>
    </citation>
    <scope>NUCLEOTIDE SEQUENCE [LARGE SCALE GENOMIC DNA]</scope>
    <source>
        <strain evidence="5 6">LPB0072</strain>
    </source>
</reference>
<keyword evidence="1" id="KW-0456">Lyase</keyword>
<dbReference type="RefSeq" id="WP_066095635.1">
    <property type="nucleotide sequence ID" value="NZ_CP017476.1"/>
</dbReference>
<dbReference type="Proteomes" id="UP000185680">
    <property type="component" value="Chromosome"/>
</dbReference>